<comment type="similarity">
    <text evidence="1 4">Belongs to the aldehyde dehydrogenase family.</text>
</comment>
<evidence type="ECO:0000259" key="5">
    <source>
        <dbReference type="Pfam" id="PF00171"/>
    </source>
</evidence>
<dbReference type="InterPro" id="IPR016160">
    <property type="entry name" value="Ald_DH_CS_CYS"/>
</dbReference>
<dbReference type="InterPro" id="IPR015590">
    <property type="entry name" value="Aldehyde_DH_dom"/>
</dbReference>
<evidence type="ECO:0000256" key="2">
    <source>
        <dbReference type="ARBA" id="ARBA00023002"/>
    </source>
</evidence>
<sequence>MSTLNDQGLLKNSSYWQSQWHAAAKDFTVSNPATGKVIARVADASAADAEQAVAAADTAFAGWAAKPAAERSSLLMRWQQLMLQHQDDLALLLTLEQGKPLAEAKGEIVYGASYLQWFAEEARRIYGDVIPGPASDKRLLVLKQPVGVVAAITPWNFPNAMIARKAAAALAAGCTFVVKPAQQTPLSALAMAELADRAGIPAGVFNVVAGTDAAGIGQVLTTDARIAKFSFTGSTRIGKLLAQQCADSMKRLSMELGGNAPFMVFADADLDAAVDGLMASKFRNAGQTCVCTNRVLIEQTVLAAFTEKLQHAMAKLIVGDGTVAGVNIGPLISDDACNKVDELVQRAVAQGATLHCGGKRSAAASLFYLPTLLSGVSNNMAIARQEIFGPVVAVQSFSDEAEAIQLANATEFGLAAYFYSRDIGRIWRVAEGLQFGMVGVNEGIISNAAAPFGGVKQSGYGREGSKYGLDDYLDIKYLCLGGLDK</sequence>
<dbReference type="Gene3D" id="3.40.309.10">
    <property type="entry name" value="Aldehyde Dehydrogenase, Chain A, domain 2"/>
    <property type="match status" value="1"/>
</dbReference>
<name>A0A0M2VA30_9GAMM</name>
<keyword evidence="7" id="KW-1185">Reference proteome</keyword>
<dbReference type="Proteomes" id="UP000034228">
    <property type="component" value="Unassembled WGS sequence"/>
</dbReference>
<dbReference type="CDD" id="cd07103">
    <property type="entry name" value="ALDH_F5_SSADH_GabD"/>
    <property type="match status" value="1"/>
</dbReference>
<dbReference type="SUPFAM" id="SSF53720">
    <property type="entry name" value="ALDH-like"/>
    <property type="match status" value="1"/>
</dbReference>
<dbReference type="RefSeq" id="WP_046555817.1">
    <property type="nucleotide sequence ID" value="NZ_LAHO01000001.1"/>
</dbReference>
<feature type="active site" evidence="3">
    <location>
        <position position="255"/>
    </location>
</feature>
<feature type="domain" description="Aldehyde dehydrogenase" evidence="5">
    <location>
        <begin position="24"/>
        <end position="477"/>
    </location>
</feature>
<proteinExistence type="inferred from homology"/>
<dbReference type="PATRIC" id="fig|336831.14.peg.2449"/>
<dbReference type="InterPro" id="IPR016162">
    <property type="entry name" value="Ald_DH_N"/>
</dbReference>
<evidence type="ECO:0000313" key="6">
    <source>
        <dbReference type="EMBL" id="KKO47289.1"/>
    </source>
</evidence>
<dbReference type="PROSITE" id="PS00070">
    <property type="entry name" value="ALDEHYDE_DEHYDR_CYS"/>
    <property type="match status" value="1"/>
</dbReference>
<dbReference type="EMBL" id="LAHO01000001">
    <property type="protein sequence ID" value="KKO47289.1"/>
    <property type="molecule type" value="Genomic_DNA"/>
</dbReference>
<reference evidence="6 7" key="1">
    <citation type="submission" date="2015-03" db="EMBL/GenBank/DDBJ databases">
        <title>Draft genome sequences of two protease-producing strains of Arsukibacterium isolated from two cold and alkaline environments.</title>
        <authorList>
            <person name="Lylloff J.E."/>
            <person name="Skov L.B."/>
            <person name="Jepsen M."/>
            <person name="Hallin P.F."/>
            <person name="Sorensen S.J."/>
            <person name="Stougaard P."/>
            <person name="Glaring M.A."/>
        </authorList>
    </citation>
    <scope>NUCLEOTIDE SEQUENCE [LARGE SCALE GENOMIC DNA]</scope>
    <source>
        <strain evidence="6 7">GCM72</strain>
    </source>
</reference>
<gene>
    <name evidence="6" type="primary">gabD</name>
    <name evidence="6" type="ORF">WG68_01190</name>
</gene>
<dbReference type="InterPro" id="IPR050740">
    <property type="entry name" value="Aldehyde_DH_Superfamily"/>
</dbReference>
<evidence type="ECO:0000256" key="3">
    <source>
        <dbReference type="PROSITE-ProRule" id="PRU10007"/>
    </source>
</evidence>
<protein>
    <submittedName>
        <fullName evidence="6">Succinate-semialdehyde dehydrogenase</fullName>
        <ecNumber evidence="6">1.2.1.16</ecNumber>
    </submittedName>
</protein>
<dbReference type="InterPro" id="IPR010102">
    <property type="entry name" value="Succ_semiAld_DH"/>
</dbReference>
<accession>A0A0M2VA30</accession>
<evidence type="ECO:0000313" key="7">
    <source>
        <dbReference type="Proteomes" id="UP000034228"/>
    </source>
</evidence>
<dbReference type="PROSITE" id="PS00687">
    <property type="entry name" value="ALDEHYDE_DEHYDR_GLU"/>
    <property type="match status" value="1"/>
</dbReference>
<dbReference type="EC" id="1.2.1.16" evidence="6"/>
<dbReference type="InterPro" id="IPR016161">
    <property type="entry name" value="Ald_DH/histidinol_DH"/>
</dbReference>
<dbReference type="Pfam" id="PF00171">
    <property type="entry name" value="Aldedh"/>
    <property type="match status" value="1"/>
</dbReference>
<dbReference type="STRING" id="336831.WG68_01190"/>
<dbReference type="FunFam" id="3.40.309.10:FF:000004">
    <property type="entry name" value="Succinate-semialdehyde dehydrogenase I"/>
    <property type="match status" value="1"/>
</dbReference>
<keyword evidence="2 4" id="KW-0560">Oxidoreductase</keyword>
<dbReference type="Gene3D" id="3.40.605.10">
    <property type="entry name" value="Aldehyde Dehydrogenase, Chain A, domain 1"/>
    <property type="match status" value="1"/>
</dbReference>
<comment type="caution">
    <text evidence="6">The sequence shown here is derived from an EMBL/GenBank/DDBJ whole genome shotgun (WGS) entry which is preliminary data.</text>
</comment>
<dbReference type="InterPro" id="IPR016163">
    <property type="entry name" value="Ald_DH_C"/>
</dbReference>
<dbReference type="PANTHER" id="PTHR43353">
    <property type="entry name" value="SUCCINATE-SEMIALDEHYDE DEHYDROGENASE, MITOCHONDRIAL"/>
    <property type="match status" value="1"/>
</dbReference>
<dbReference type="PANTHER" id="PTHR43353:SF5">
    <property type="entry name" value="SUCCINATE-SEMIALDEHYDE DEHYDROGENASE, MITOCHONDRIAL"/>
    <property type="match status" value="1"/>
</dbReference>
<evidence type="ECO:0000256" key="1">
    <source>
        <dbReference type="ARBA" id="ARBA00009986"/>
    </source>
</evidence>
<dbReference type="NCBIfam" id="TIGR01780">
    <property type="entry name" value="SSADH"/>
    <property type="match status" value="1"/>
</dbReference>
<organism evidence="6 7">
    <name type="scientific">Arsukibacterium ikkense</name>
    <dbReference type="NCBI Taxonomy" id="336831"/>
    <lineage>
        <taxon>Bacteria</taxon>
        <taxon>Pseudomonadati</taxon>
        <taxon>Pseudomonadota</taxon>
        <taxon>Gammaproteobacteria</taxon>
        <taxon>Chromatiales</taxon>
        <taxon>Chromatiaceae</taxon>
        <taxon>Arsukibacterium</taxon>
    </lineage>
</organism>
<dbReference type="InterPro" id="IPR029510">
    <property type="entry name" value="Ald_DH_CS_GLU"/>
</dbReference>
<dbReference type="AlphaFoldDB" id="A0A0M2VA30"/>
<dbReference type="OrthoDB" id="9812625at2"/>
<dbReference type="FunFam" id="3.40.605.10:FF:000005">
    <property type="entry name" value="Succinate-semialdehyde dehydrogenase I"/>
    <property type="match status" value="1"/>
</dbReference>
<evidence type="ECO:0000256" key="4">
    <source>
        <dbReference type="RuleBase" id="RU003345"/>
    </source>
</evidence>
<dbReference type="GO" id="GO:0009450">
    <property type="term" value="P:gamma-aminobutyric acid catabolic process"/>
    <property type="evidence" value="ECO:0007669"/>
    <property type="project" value="InterPro"/>
</dbReference>
<dbReference type="GO" id="GO:0004777">
    <property type="term" value="F:succinate-semialdehyde dehydrogenase (NAD+) activity"/>
    <property type="evidence" value="ECO:0007669"/>
    <property type="project" value="TreeGrafter"/>
</dbReference>